<proteinExistence type="predicted"/>
<evidence type="ECO:0000259" key="1">
    <source>
        <dbReference type="PROSITE" id="PS51729"/>
    </source>
</evidence>
<dbReference type="SUPFAM" id="SSF55729">
    <property type="entry name" value="Acyl-CoA N-acyltransferases (Nat)"/>
    <property type="match status" value="1"/>
</dbReference>
<feature type="domain" description="N-acetyltransferase" evidence="1">
    <location>
        <begin position="4"/>
        <end position="89"/>
    </location>
</feature>
<name>A0A412GKI3_9BACT</name>
<dbReference type="AlphaFoldDB" id="A0A412GKI3"/>
<dbReference type="Pfam" id="PF14542">
    <property type="entry name" value="Acetyltransf_CG"/>
    <property type="match status" value="1"/>
</dbReference>
<dbReference type="InterPro" id="IPR031165">
    <property type="entry name" value="GNAT_YJDJ"/>
</dbReference>
<reference evidence="2 3" key="1">
    <citation type="submission" date="2018-08" db="EMBL/GenBank/DDBJ databases">
        <title>A genome reference for cultivated species of the human gut microbiota.</title>
        <authorList>
            <person name="Zou Y."/>
            <person name="Xue W."/>
            <person name="Luo G."/>
        </authorList>
    </citation>
    <scope>NUCLEOTIDE SEQUENCE [LARGE SCALE GENOMIC DNA]</scope>
    <source>
        <strain evidence="2 3">AF24-2</strain>
    </source>
</reference>
<dbReference type="Proteomes" id="UP000285864">
    <property type="component" value="Unassembled WGS sequence"/>
</dbReference>
<gene>
    <name evidence="2" type="ORF">DWY20_09305</name>
</gene>
<dbReference type="PROSITE" id="PS51729">
    <property type="entry name" value="GNAT_YJDJ"/>
    <property type="match status" value="1"/>
</dbReference>
<keyword evidence="2" id="KW-0808">Transferase</keyword>
<sequence>MDIKHNAGQRRFEIEVDGYKAHVAYSIHDNGLDIRHTIVPSEIGGRGIASALVKAAYDFALENALKPIATCSYAVIWLQRHPEYQGEISKDYCEGNSCAL</sequence>
<dbReference type="InterPro" id="IPR045057">
    <property type="entry name" value="Gcn5-rel_NAT"/>
</dbReference>
<accession>A0A412GKI3</accession>
<protein>
    <submittedName>
        <fullName evidence="2">N-acetyltransferase</fullName>
    </submittedName>
</protein>
<evidence type="ECO:0000313" key="3">
    <source>
        <dbReference type="Proteomes" id="UP000285864"/>
    </source>
</evidence>
<dbReference type="RefSeq" id="WP_118484641.1">
    <property type="nucleotide sequence ID" value="NZ_CAUBDS010000015.1"/>
</dbReference>
<evidence type="ECO:0000313" key="2">
    <source>
        <dbReference type="EMBL" id="RGR95248.1"/>
    </source>
</evidence>
<dbReference type="GO" id="GO:0016740">
    <property type="term" value="F:transferase activity"/>
    <property type="evidence" value="ECO:0007669"/>
    <property type="project" value="UniProtKB-KW"/>
</dbReference>
<comment type="caution">
    <text evidence="2">The sequence shown here is derived from an EMBL/GenBank/DDBJ whole genome shotgun (WGS) entry which is preliminary data.</text>
</comment>
<dbReference type="PANTHER" id="PTHR31435:SF9">
    <property type="entry name" value="PROTEIN NATD1"/>
    <property type="match status" value="1"/>
</dbReference>
<keyword evidence="3" id="KW-1185">Reference proteome</keyword>
<organism evidence="2 3">
    <name type="scientific">Phocaeicola coprocola</name>
    <dbReference type="NCBI Taxonomy" id="310298"/>
    <lineage>
        <taxon>Bacteria</taxon>
        <taxon>Pseudomonadati</taxon>
        <taxon>Bacteroidota</taxon>
        <taxon>Bacteroidia</taxon>
        <taxon>Bacteroidales</taxon>
        <taxon>Bacteroidaceae</taxon>
        <taxon>Phocaeicola</taxon>
    </lineage>
</organism>
<dbReference type="InterPro" id="IPR016181">
    <property type="entry name" value="Acyl_CoA_acyltransferase"/>
</dbReference>
<dbReference type="Gene3D" id="3.40.630.30">
    <property type="match status" value="1"/>
</dbReference>
<dbReference type="EMBL" id="QRUU01000038">
    <property type="protein sequence ID" value="RGR95248.1"/>
    <property type="molecule type" value="Genomic_DNA"/>
</dbReference>
<dbReference type="PANTHER" id="PTHR31435">
    <property type="entry name" value="PROTEIN NATD1"/>
    <property type="match status" value="1"/>
</dbReference>